<dbReference type="InterPro" id="IPR006544">
    <property type="entry name" value="P-type_TPase_V"/>
</dbReference>
<dbReference type="PROSITE" id="PS01229">
    <property type="entry name" value="COF_2"/>
    <property type="match status" value="1"/>
</dbReference>
<keyword evidence="7" id="KW-0067">ATP-binding</keyword>
<dbReference type="Gene3D" id="2.70.150.10">
    <property type="entry name" value="Calcium-transporting ATPase, cytoplasmic transduction domain A"/>
    <property type="match status" value="1"/>
</dbReference>
<keyword evidence="10 13" id="KW-1133">Transmembrane helix</keyword>
<dbReference type="PANTHER" id="PTHR45630:SF8">
    <property type="entry name" value="CATION-TRANSPORTING ATPASE"/>
    <property type="match status" value="1"/>
</dbReference>
<feature type="transmembrane region" description="Helical" evidence="13">
    <location>
        <begin position="765"/>
        <end position="785"/>
    </location>
</feature>
<dbReference type="InterPro" id="IPR018303">
    <property type="entry name" value="ATPase_P-typ_P_site"/>
</dbReference>
<dbReference type="Gene3D" id="3.40.50.1000">
    <property type="entry name" value="HAD superfamily/HAD-like"/>
    <property type="match status" value="1"/>
</dbReference>
<reference evidence="16" key="1">
    <citation type="journal article" date="2018" name="Nat. Microbiol.">
        <title>Leveraging single-cell genomics to expand the fungal tree of life.</title>
        <authorList>
            <person name="Ahrendt S.R."/>
            <person name="Quandt C.A."/>
            <person name="Ciobanu D."/>
            <person name="Clum A."/>
            <person name="Salamov A."/>
            <person name="Andreopoulos B."/>
            <person name="Cheng J.F."/>
            <person name="Woyke T."/>
            <person name="Pelin A."/>
            <person name="Henrissat B."/>
            <person name="Reynolds N.K."/>
            <person name="Benny G.L."/>
            <person name="Smith M.E."/>
            <person name="James T.Y."/>
            <person name="Grigoriev I.V."/>
        </authorList>
    </citation>
    <scope>NUCLEOTIDE SEQUENCE [LARGE SCALE GENOMIC DNA]</scope>
    <source>
        <strain evidence="16">CSF55</strain>
    </source>
</reference>
<dbReference type="InterPro" id="IPR044492">
    <property type="entry name" value="P_typ_ATPase_HD_dom"/>
</dbReference>
<sequence length="829" mass="93908">MNFGLGGNGLAWKQIESLKDVYEENVIKVPIKSTIRIFIDEVLHPFNVFQIFSIILWSLDNYYLYAGCVLIISLVSSMMALFETRRNLRALNKLNNEVCLVECVRDNKSKNMCCFIKAFKISSNLLLPGDLFWIPNQRIEIPCDCVLIEGNCLINESSLTGESIPVSKQGNPQINFSRINKNYHHQLNSKSVMFGGTRVLKASSNAKAVVLSTGFETVKGTLIRSMIYPKPHGFKFYRDAFRFVGILALIAMIGFCFSLYFFIIKKANAYLIIKRAFDLFTIVVPPALPSTLLIGTSFAISRLKKKEIYCISPSKINIGGKLNLFIFDKTGTLTEPDMDVYGILMNEKGEKIFKDSISQPQSIFGMSMACCHSLNLDQNKIIGDQLEEKMFEFSKWRFDGSARVLSYGNKKIEILKINDFNSNLRRMSVVCKCEAEDYGFVKGSPEEMMRICKNVPDWYETEMNNFTRKGFRVLSVGFKRLKEENLNSRNHIEKDLEFLGFLIFENKIKKETFKVISELNKASCKNIICTGDNLLTACSISKQSKIIPQEDTIFISKVSNNFIEWISLDDPSISLDLKNFSSFKSNYTLACTGKVFDLLSNSSLLDKVLIKCKIFARFSPDQKQKLVDHYQQLGYYVSFCGDGANDCGALRQADVGISLSNSEACVAASFTSKIPNISCVLEIVKQGRAALVTSFSCFKYMALYSIIQFTSVILLYTQMASLADPQYLYVDLFIVFPLTLTMGRFNSNLKISKKRPTANILSPKVLVSLIGHILIQIIFQIYTYFTVIHHHSFTLPPLLENDTNSFNLLTSSIFIFTIFQVKLQNTFPA</sequence>
<comment type="catalytic activity">
    <reaction evidence="12">
        <text>ATP + H2O = ADP + phosphate + H(+)</text>
        <dbReference type="Rhea" id="RHEA:13065"/>
        <dbReference type="ChEBI" id="CHEBI:15377"/>
        <dbReference type="ChEBI" id="CHEBI:15378"/>
        <dbReference type="ChEBI" id="CHEBI:30616"/>
        <dbReference type="ChEBI" id="CHEBI:43474"/>
        <dbReference type="ChEBI" id="CHEBI:456216"/>
    </reaction>
</comment>
<dbReference type="PRINTS" id="PR00119">
    <property type="entry name" value="CATATPASE"/>
</dbReference>
<dbReference type="GO" id="GO:0046872">
    <property type="term" value="F:metal ion binding"/>
    <property type="evidence" value="ECO:0007669"/>
    <property type="project" value="UniProtKB-KW"/>
</dbReference>
<dbReference type="GO" id="GO:0140358">
    <property type="term" value="F:P-type transmembrane transporter activity"/>
    <property type="evidence" value="ECO:0007669"/>
    <property type="project" value="InterPro"/>
</dbReference>
<evidence type="ECO:0000256" key="6">
    <source>
        <dbReference type="ARBA" id="ARBA00022741"/>
    </source>
</evidence>
<dbReference type="SUPFAM" id="SSF56784">
    <property type="entry name" value="HAD-like"/>
    <property type="match status" value="1"/>
</dbReference>
<feature type="transmembrane region" description="Helical" evidence="13">
    <location>
        <begin position="276"/>
        <end position="300"/>
    </location>
</feature>
<dbReference type="GO" id="GO:0005524">
    <property type="term" value="F:ATP binding"/>
    <property type="evidence" value="ECO:0007669"/>
    <property type="project" value="UniProtKB-KW"/>
</dbReference>
<dbReference type="EMBL" id="ML005645">
    <property type="protein sequence ID" value="RKP17873.1"/>
    <property type="molecule type" value="Genomic_DNA"/>
</dbReference>
<dbReference type="GO" id="GO:0016887">
    <property type="term" value="F:ATP hydrolysis activity"/>
    <property type="evidence" value="ECO:0007669"/>
    <property type="project" value="InterPro"/>
</dbReference>
<dbReference type="InterPro" id="IPR023298">
    <property type="entry name" value="ATPase_P-typ_TM_dom_sf"/>
</dbReference>
<dbReference type="InterPro" id="IPR008250">
    <property type="entry name" value="ATPase_P-typ_transduc_dom_A_sf"/>
</dbReference>
<dbReference type="InterPro" id="IPR036412">
    <property type="entry name" value="HAD-like_sf"/>
</dbReference>
<dbReference type="AlphaFoldDB" id="A0A4P9YEG0"/>
<dbReference type="Proteomes" id="UP000281549">
    <property type="component" value="Unassembled WGS sequence"/>
</dbReference>
<dbReference type="FunFam" id="1.20.1110.10:FF:000023">
    <property type="entry name" value="Cation-transporting ATPase"/>
    <property type="match status" value="1"/>
</dbReference>
<keyword evidence="4 13" id="KW-0812">Transmembrane</keyword>
<dbReference type="InterPro" id="IPR059000">
    <property type="entry name" value="ATPase_P-type_domA"/>
</dbReference>
<name>A0A4P9YEG0_ROZAC</name>
<protein>
    <recommendedName>
        <fullName evidence="14">P-type ATPase A domain-containing protein</fullName>
    </recommendedName>
</protein>
<evidence type="ECO:0000256" key="4">
    <source>
        <dbReference type="ARBA" id="ARBA00022692"/>
    </source>
</evidence>
<dbReference type="Pfam" id="PF00122">
    <property type="entry name" value="E1-E2_ATPase"/>
    <property type="match status" value="1"/>
</dbReference>
<evidence type="ECO:0000256" key="13">
    <source>
        <dbReference type="SAM" id="Phobius"/>
    </source>
</evidence>
<accession>A0A4P9YEG0</accession>
<evidence type="ECO:0000256" key="10">
    <source>
        <dbReference type="ARBA" id="ARBA00022989"/>
    </source>
</evidence>
<evidence type="ECO:0000313" key="15">
    <source>
        <dbReference type="EMBL" id="RKP17873.1"/>
    </source>
</evidence>
<dbReference type="PANTHER" id="PTHR45630">
    <property type="entry name" value="CATION-TRANSPORTING ATPASE-RELATED"/>
    <property type="match status" value="1"/>
</dbReference>
<feature type="transmembrane region" description="Helical" evidence="13">
    <location>
        <begin position="727"/>
        <end position="745"/>
    </location>
</feature>
<dbReference type="InterPro" id="IPR001757">
    <property type="entry name" value="P_typ_ATPase"/>
</dbReference>
<comment type="similarity">
    <text evidence="2">Belongs to the cation transport ATPase (P-type) (TC 3.A.3) family. Type V subfamily.</text>
</comment>
<evidence type="ECO:0000256" key="7">
    <source>
        <dbReference type="ARBA" id="ARBA00022840"/>
    </source>
</evidence>
<dbReference type="SUPFAM" id="SSF81653">
    <property type="entry name" value="Calcium ATPase, transduction domain A"/>
    <property type="match status" value="1"/>
</dbReference>
<dbReference type="SFLD" id="SFLDG00002">
    <property type="entry name" value="C1.7:_P-type_atpase_like"/>
    <property type="match status" value="1"/>
</dbReference>
<evidence type="ECO:0000256" key="11">
    <source>
        <dbReference type="ARBA" id="ARBA00023136"/>
    </source>
</evidence>
<comment type="subcellular location">
    <subcellularLocation>
        <location evidence="1">Membrane</location>
        <topology evidence="1">Multi-pass membrane protein</topology>
    </subcellularLocation>
</comment>
<dbReference type="InterPro" id="IPR023214">
    <property type="entry name" value="HAD_sf"/>
</dbReference>
<dbReference type="PROSITE" id="PS00154">
    <property type="entry name" value="ATPASE_E1_E2"/>
    <property type="match status" value="1"/>
</dbReference>
<dbReference type="GO" id="GO:0019829">
    <property type="term" value="F:ATPase-coupled monoatomic cation transmembrane transporter activity"/>
    <property type="evidence" value="ECO:0007669"/>
    <property type="project" value="TreeGrafter"/>
</dbReference>
<keyword evidence="3" id="KW-0597">Phosphoprotein</keyword>
<evidence type="ECO:0000256" key="9">
    <source>
        <dbReference type="ARBA" id="ARBA00022967"/>
    </source>
</evidence>
<dbReference type="InterPro" id="IPR023299">
    <property type="entry name" value="ATPase_P-typ_cyto_dom_N"/>
</dbReference>
<evidence type="ECO:0000256" key="2">
    <source>
        <dbReference type="ARBA" id="ARBA00006000"/>
    </source>
</evidence>
<evidence type="ECO:0000256" key="5">
    <source>
        <dbReference type="ARBA" id="ARBA00022723"/>
    </source>
</evidence>
<evidence type="ECO:0000256" key="12">
    <source>
        <dbReference type="ARBA" id="ARBA00049360"/>
    </source>
</evidence>
<keyword evidence="5" id="KW-0479">Metal-binding</keyword>
<dbReference type="SFLD" id="SFLDF00027">
    <property type="entry name" value="p-type_atpase"/>
    <property type="match status" value="1"/>
</dbReference>
<dbReference type="SUPFAM" id="SSF81660">
    <property type="entry name" value="Metal cation-transporting ATPase, ATP-binding domain N"/>
    <property type="match status" value="1"/>
</dbReference>
<feature type="transmembrane region" description="Helical" evidence="13">
    <location>
        <begin position="701"/>
        <end position="721"/>
    </location>
</feature>
<organism evidence="15 16">
    <name type="scientific">Rozella allomycis (strain CSF55)</name>
    <dbReference type="NCBI Taxonomy" id="988480"/>
    <lineage>
        <taxon>Eukaryota</taxon>
        <taxon>Fungi</taxon>
        <taxon>Fungi incertae sedis</taxon>
        <taxon>Cryptomycota</taxon>
        <taxon>Cryptomycota incertae sedis</taxon>
        <taxon>Rozella</taxon>
    </lineage>
</organism>
<keyword evidence="9" id="KW-1278">Translocase</keyword>
<dbReference type="Pfam" id="PF13246">
    <property type="entry name" value="Cation_ATPase"/>
    <property type="match status" value="1"/>
</dbReference>
<keyword evidence="8" id="KW-0460">Magnesium</keyword>
<dbReference type="GO" id="GO:0016020">
    <property type="term" value="C:membrane"/>
    <property type="evidence" value="ECO:0007669"/>
    <property type="project" value="UniProtKB-SubCell"/>
</dbReference>
<evidence type="ECO:0000256" key="8">
    <source>
        <dbReference type="ARBA" id="ARBA00022842"/>
    </source>
</evidence>
<dbReference type="NCBIfam" id="TIGR01494">
    <property type="entry name" value="ATPase_P-type"/>
    <property type="match status" value="2"/>
</dbReference>
<feature type="transmembrane region" description="Helical" evidence="13">
    <location>
        <begin position="240"/>
        <end position="264"/>
    </location>
</feature>
<proteinExistence type="inferred from homology"/>
<dbReference type="SFLD" id="SFLDS00003">
    <property type="entry name" value="Haloacid_Dehalogenase"/>
    <property type="match status" value="1"/>
</dbReference>
<keyword evidence="11 13" id="KW-0472">Membrane</keyword>
<keyword evidence="6" id="KW-0547">Nucleotide-binding</keyword>
<evidence type="ECO:0000259" key="14">
    <source>
        <dbReference type="Pfam" id="PF00122"/>
    </source>
</evidence>
<feature type="transmembrane region" description="Helical" evidence="13">
    <location>
        <begin position="62"/>
        <end position="82"/>
    </location>
</feature>
<evidence type="ECO:0000256" key="1">
    <source>
        <dbReference type="ARBA" id="ARBA00004141"/>
    </source>
</evidence>
<dbReference type="NCBIfam" id="TIGR01657">
    <property type="entry name" value="P-ATPase-V"/>
    <property type="match status" value="1"/>
</dbReference>
<evidence type="ECO:0000313" key="16">
    <source>
        <dbReference type="Proteomes" id="UP000281549"/>
    </source>
</evidence>
<gene>
    <name evidence="15" type="ORF">ROZALSC1DRAFT_15834</name>
</gene>
<dbReference type="SUPFAM" id="SSF81665">
    <property type="entry name" value="Calcium ATPase, transmembrane domain M"/>
    <property type="match status" value="1"/>
</dbReference>
<feature type="domain" description="P-type ATPase A" evidence="14">
    <location>
        <begin position="120"/>
        <end position="226"/>
    </location>
</feature>
<dbReference type="Gene3D" id="3.40.1110.10">
    <property type="entry name" value="Calcium-transporting ATPase, cytoplasmic domain N"/>
    <property type="match status" value="1"/>
</dbReference>
<evidence type="ECO:0000256" key="3">
    <source>
        <dbReference type="ARBA" id="ARBA00022553"/>
    </source>
</evidence>